<feature type="transmembrane region" description="Helical" evidence="8">
    <location>
        <begin position="101"/>
        <end position="120"/>
    </location>
</feature>
<feature type="binding site" evidence="7">
    <location>
        <position position="60"/>
    </location>
    <ligand>
        <name>Zn(2+)</name>
        <dbReference type="ChEBI" id="CHEBI:29105"/>
    </ligand>
</feature>
<dbReference type="NCBIfam" id="TIGR01065">
    <property type="entry name" value="hlyIII"/>
    <property type="match status" value="1"/>
</dbReference>
<dbReference type="EMBL" id="LICA01000008">
    <property type="protein sequence ID" value="KRO97294.1"/>
    <property type="molecule type" value="Genomic_DNA"/>
</dbReference>
<feature type="transmembrane region" description="Helical" evidence="8">
    <location>
        <begin position="12"/>
        <end position="31"/>
    </location>
</feature>
<evidence type="ECO:0000256" key="7">
    <source>
        <dbReference type="PIRSR" id="PIRSR604254-1"/>
    </source>
</evidence>
<evidence type="ECO:0000313" key="9">
    <source>
        <dbReference type="EMBL" id="KRO97294.1"/>
    </source>
</evidence>
<feature type="binding site" evidence="7">
    <location>
        <position position="186"/>
    </location>
    <ligand>
        <name>Zn(2+)</name>
        <dbReference type="ChEBI" id="CHEBI:29105"/>
    </ligand>
</feature>
<dbReference type="Pfam" id="PF03006">
    <property type="entry name" value="HlyIII"/>
    <property type="match status" value="1"/>
</dbReference>
<keyword evidence="6 8" id="KW-0472">Membrane</keyword>
<dbReference type="GO" id="GO:0046872">
    <property type="term" value="F:metal ion binding"/>
    <property type="evidence" value="ECO:0007669"/>
    <property type="project" value="UniProtKB-KW"/>
</dbReference>
<evidence type="ECO:0000256" key="5">
    <source>
        <dbReference type="ARBA" id="ARBA00022989"/>
    </source>
</evidence>
<feature type="transmembrane region" description="Helical" evidence="8">
    <location>
        <begin position="77"/>
        <end position="95"/>
    </location>
</feature>
<evidence type="ECO:0000256" key="8">
    <source>
        <dbReference type="SAM" id="Phobius"/>
    </source>
</evidence>
<comment type="caution">
    <text evidence="9">The sequence shown here is derived from an EMBL/GenBank/DDBJ whole genome shotgun (WGS) entry which is preliminary data.</text>
</comment>
<feature type="transmembrane region" description="Helical" evidence="8">
    <location>
        <begin position="157"/>
        <end position="176"/>
    </location>
</feature>
<dbReference type="GO" id="GO:0140911">
    <property type="term" value="F:pore-forming activity"/>
    <property type="evidence" value="ECO:0007669"/>
    <property type="project" value="InterPro"/>
</dbReference>
<keyword evidence="3" id="KW-1003">Cell membrane</keyword>
<dbReference type="InterPro" id="IPR005744">
    <property type="entry name" value="Hy-lIII"/>
</dbReference>
<reference evidence="9 10" key="1">
    <citation type="submission" date="2015-10" db="EMBL/GenBank/DDBJ databases">
        <title>Metagenome-Assembled Genomes uncover a global brackish microbiome.</title>
        <authorList>
            <person name="Hugerth L.W."/>
            <person name="Larsson J."/>
            <person name="Alneberg J."/>
            <person name="Lindh M.V."/>
            <person name="Legrand C."/>
            <person name="Pinhassi J."/>
            <person name="Andersson A.F."/>
        </authorList>
    </citation>
    <scope>NUCLEOTIDE SEQUENCE [LARGE SCALE GENOMIC DNA]</scope>
    <source>
        <strain evidence="9">BACL26 MAG-121220-bin70</strain>
    </source>
</reference>
<sequence length="209" mass="23015">MYYGERLNSISHLVGSALALVGLGSLLTVSISIADPWVITSFTVFGLSLVLMYTMSTLYHSFRPTNLKRLFQLFDHISIYLLIAGTYTPFMLVSLRDGSGWLIMVVIWALALVGILSEIFLSGRLVKVSQMVIYFSMGWACALDFSSLKLALDVTGFQWLVAGGVAYTVGAAFYILDKVTNLKHAHGVWHFAVLSGSVCHFVSIVGYVR</sequence>
<evidence type="ECO:0000256" key="1">
    <source>
        <dbReference type="ARBA" id="ARBA00004651"/>
    </source>
</evidence>
<keyword evidence="7" id="KW-0862">Zinc</keyword>
<organism evidence="9 10">
    <name type="scientific">SAR92 bacterium BACL26 MAG-121220-bin70</name>
    <dbReference type="NCBI Taxonomy" id="1655626"/>
    <lineage>
        <taxon>Bacteria</taxon>
        <taxon>Pseudomonadati</taxon>
        <taxon>Pseudomonadota</taxon>
        <taxon>Gammaproteobacteria</taxon>
        <taxon>Cellvibrionales</taxon>
        <taxon>Porticoccaceae</taxon>
        <taxon>SAR92 clade</taxon>
    </lineage>
</organism>
<evidence type="ECO:0000313" key="10">
    <source>
        <dbReference type="Proteomes" id="UP000051213"/>
    </source>
</evidence>
<feature type="transmembrane region" description="Helical" evidence="8">
    <location>
        <begin position="188"/>
        <end position="208"/>
    </location>
</feature>
<keyword evidence="7" id="KW-0479">Metal-binding</keyword>
<comment type="similarity">
    <text evidence="2">Belongs to the UPF0073 (Hly-III) family.</text>
</comment>
<feature type="transmembrane region" description="Helical" evidence="8">
    <location>
        <begin position="37"/>
        <end position="56"/>
    </location>
</feature>
<dbReference type="PANTHER" id="PTHR20855">
    <property type="entry name" value="ADIPOR/PROGESTIN RECEPTOR-RELATED"/>
    <property type="match status" value="1"/>
</dbReference>
<dbReference type="AlphaFoldDB" id="A0A0R2UDL9"/>
<feature type="binding site" evidence="7">
    <location>
        <position position="190"/>
    </location>
    <ligand>
        <name>Zn(2+)</name>
        <dbReference type="ChEBI" id="CHEBI:29105"/>
    </ligand>
</feature>
<evidence type="ECO:0000256" key="6">
    <source>
        <dbReference type="ARBA" id="ARBA00023136"/>
    </source>
</evidence>
<protein>
    <submittedName>
        <fullName evidence="9">Hemolysin III</fullName>
    </submittedName>
</protein>
<keyword evidence="4 8" id="KW-0812">Transmembrane</keyword>
<name>A0A0R2UDL9_9GAMM</name>
<evidence type="ECO:0000256" key="3">
    <source>
        <dbReference type="ARBA" id="ARBA00022475"/>
    </source>
</evidence>
<dbReference type="InterPro" id="IPR004254">
    <property type="entry name" value="AdipoR/HlyIII-related"/>
</dbReference>
<evidence type="ECO:0000256" key="4">
    <source>
        <dbReference type="ARBA" id="ARBA00022692"/>
    </source>
</evidence>
<accession>A0A0R2UDL9</accession>
<dbReference type="Proteomes" id="UP000051213">
    <property type="component" value="Unassembled WGS sequence"/>
</dbReference>
<dbReference type="GO" id="GO:0005886">
    <property type="term" value="C:plasma membrane"/>
    <property type="evidence" value="ECO:0007669"/>
    <property type="project" value="UniProtKB-SubCell"/>
</dbReference>
<keyword evidence="5 8" id="KW-1133">Transmembrane helix</keyword>
<evidence type="ECO:0000256" key="2">
    <source>
        <dbReference type="ARBA" id="ARBA00008488"/>
    </source>
</evidence>
<gene>
    <name evidence="9" type="ORF">ABS24_01565</name>
</gene>
<dbReference type="PANTHER" id="PTHR20855:SF3">
    <property type="entry name" value="LD03007P"/>
    <property type="match status" value="1"/>
</dbReference>
<proteinExistence type="inferred from homology"/>
<comment type="subcellular location">
    <subcellularLocation>
        <location evidence="1">Cell membrane</location>
        <topology evidence="1">Multi-pass membrane protein</topology>
    </subcellularLocation>
</comment>